<proteinExistence type="inferred from homology"/>
<keyword evidence="5 7" id="KW-1133">Transmembrane helix</keyword>
<dbReference type="EMBL" id="WWNE01000012">
    <property type="protein sequence ID" value="NBG66922.1"/>
    <property type="molecule type" value="Genomic_DNA"/>
</dbReference>
<keyword evidence="3" id="KW-1003">Cell membrane</keyword>
<dbReference type="PANTHER" id="PTHR34582">
    <property type="entry name" value="UPF0702 TRANSMEMBRANE PROTEIN YCAP"/>
    <property type="match status" value="1"/>
</dbReference>
<dbReference type="Proteomes" id="UP000470771">
    <property type="component" value="Unassembled WGS sequence"/>
</dbReference>
<feature type="domain" description="YetF C-terminal" evidence="8">
    <location>
        <begin position="90"/>
        <end position="168"/>
    </location>
</feature>
<keyword evidence="10" id="KW-1185">Reference proteome</keyword>
<evidence type="ECO:0000256" key="2">
    <source>
        <dbReference type="ARBA" id="ARBA00006448"/>
    </source>
</evidence>
<dbReference type="RefSeq" id="WP_160633876.1">
    <property type="nucleotide sequence ID" value="NZ_WWNE01000012.1"/>
</dbReference>
<dbReference type="Gene3D" id="3.30.240.20">
    <property type="entry name" value="bsu07140 like domains"/>
    <property type="match status" value="1"/>
</dbReference>
<keyword evidence="6 7" id="KW-0472">Membrane</keyword>
<sequence>MENWIYLEMAILMKAILTVGIIFSVMIIITRLFGLRTFAKMSSFDFASTIAIGSILASVVMNANQSFLKASVALIGILLFQTLFSYLVRKSNFFKNLATNRPMMLMFKGKILYPNLEKTNVGESDLMAKLREANVIQLDEVLAVVLESTGDMSVLHSSEKNQIAEKLIEGVEGIPKREKKEEC</sequence>
<keyword evidence="4 7" id="KW-0812">Transmembrane</keyword>
<dbReference type="InterPro" id="IPR007353">
    <property type="entry name" value="DUF421"/>
</dbReference>
<evidence type="ECO:0000256" key="4">
    <source>
        <dbReference type="ARBA" id="ARBA00022692"/>
    </source>
</evidence>
<dbReference type="GO" id="GO:0005886">
    <property type="term" value="C:plasma membrane"/>
    <property type="evidence" value="ECO:0007669"/>
    <property type="project" value="UniProtKB-SubCell"/>
</dbReference>
<feature type="transmembrane region" description="Helical" evidence="7">
    <location>
        <begin position="41"/>
        <end position="61"/>
    </location>
</feature>
<evidence type="ECO:0000256" key="7">
    <source>
        <dbReference type="SAM" id="Phobius"/>
    </source>
</evidence>
<dbReference type="AlphaFoldDB" id="A0A6N9NM19"/>
<dbReference type="InterPro" id="IPR023090">
    <property type="entry name" value="UPF0702_alpha/beta_dom_sf"/>
</dbReference>
<evidence type="ECO:0000256" key="6">
    <source>
        <dbReference type="ARBA" id="ARBA00023136"/>
    </source>
</evidence>
<protein>
    <submittedName>
        <fullName evidence="9">DUF421 domain-containing protein</fullName>
    </submittedName>
</protein>
<name>A0A6N9NM19_9FLAO</name>
<comment type="caution">
    <text evidence="9">The sequence shown here is derived from an EMBL/GenBank/DDBJ whole genome shotgun (WGS) entry which is preliminary data.</text>
</comment>
<evidence type="ECO:0000259" key="8">
    <source>
        <dbReference type="Pfam" id="PF04239"/>
    </source>
</evidence>
<evidence type="ECO:0000256" key="1">
    <source>
        <dbReference type="ARBA" id="ARBA00004651"/>
    </source>
</evidence>
<gene>
    <name evidence="9" type="ORF">GQN54_12410</name>
</gene>
<dbReference type="Pfam" id="PF04239">
    <property type="entry name" value="DUF421"/>
    <property type="match status" value="1"/>
</dbReference>
<evidence type="ECO:0000256" key="5">
    <source>
        <dbReference type="ARBA" id="ARBA00022989"/>
    </source>
</evidence>
<feature type="transmembrane region" description="Helical" evidence="7">
    <location>
        <begin position="6"/>
        <end position="29"/>
    </location>
</feature>
<reference evidence="9 10" key="1">
    <citation type="submission" date="2019-12" db="EMBL/GenBank/DDBJ databases">
        <authorList>
            <person name="Zhao J."/>
        </authorList>
    </citation>
    <scope>NUCLEOTIDE SEQUENCE [LARGE SCALE GENOMIC DNA]</scope>
    <source>
        <strain evidence="9 10">S-15</strain>
    </source>
</reference>
<comment type="subcellular location">
    <subcellularLocation>
        <location evidence="1">Cell membrane</location>
        <topology evidence="1">Multi-pass membrane protein</topology>
    </subcellularLocation>
</comment>
<feature type="transmembrane region" description="Helical" evidence="7">
    <location>
        <begin position="67"/>
        <end position="88"/>
    </location>
</feature>
<organism evidence="9 10">
    <name type="scientific">Acidiluteibacter ferrifornacis</name>
    <dbReference type="NCBI Taxonomy" id="2692424"/>
    <lineage>
        <taxon>Bacteria</taxon>
        <taxon>Pseudomonadati</taxon>
        <taxon>Bacteroidota</taxon>
        <taxon>Flavobacteriia</taxon>
        <taxon>Flavobacteriales</taxon>
        <taxon>Cryomorphaceae</taxon>
        <taxon>Acidiluteibacter</taxon>
    </lineage>
</organism>
<evidence type="ECO:0000313" key="9">
    <source>
        <dbReference type="EMBL" id="NBG66922.1"/>
    </source>
</evidence>
<evidence type="ECO:0000256" key="3">
    <source>
        <dbReference type="ARBA" id="ARBA00022475"/>
    </source>
</evidence>
<dbReference type="PANTHER" id="PTHR34582:SF6">
    <property type="entry name" value="UPF0702 TRANSMEMBRANE PROTEIN YCAP"/>
    <property type="match status" value="1"/>
</dbReference>
<evidence type="ECO:0000313" key="10">
    <source>
        <dbReference type="Proteomes" id="UP000470771"/>
    </source>
</evidence>
<comment type="similarity">
    <text evidence="2">Belongs to the UPF0702 family.</text>
</comment>
<accession>A0A6N9NM19</accession>